<sequence>MNILITGASRGMGRAIARKMAENSANLALCARNYDELSALKQELEANNPAIKVFIAVVDCSKKEELMLFADNAEQNLGFIDTLINNVGLFKPINILDEEEDYLKMQMDVNLFAPYYLYKRLGQKMRTMKQGSIINICSVASKEAIVNAGSYCVTKAALLSLNNIMREELKTYDVKVTAILPGSTLTSSWDGVQIPADEFVREEDVAEVVHTVLSLSKGANVDEITIKPLHGQI</sequence>
<comment type="similarity">
    <text evidence="1 3">Belongs to the short-chain dehydrogenases/reductases (SDR) family.</text>
</comment>
<dbReference type="SUPFAM" id="SSF51735">
    <property type="entry name" value="NAD(P)-binding Rossmann-fold domains"/>
    <property type="match status" value="1"/>
</dbReference>
<evidence type="ECO:0000313" key="4">
    <source>
        <dbReference type="EMBL" id="MFD1630963.1"/>
    </source>
</evidence>
<accession>A0ABW4IFW0</accession>
<dbReference type="CDD" id="cd05233">
    <property type="entry name" value="SDR_c"/>
    <property type="match status" value="1"/>
</dbReference>
<comment type="caution">
    <text evidence="4">The sequence shown here is derived from an EMBL/GenBank/DDBJ whole genome shotgun (WGS) entry which is preliminary data.</text>
</comment>
<dbReference type="Proteomes" id="UP001597118">
    <property type="component" value="Unassembled WGS sequence"/>
</dbReference>
<evidence type="ECO:0000313" key="5">
    <source>
        <dbReference type="Proteomes" id="UP001597118"/>
    </source>
</evidence>
<dbReference type="PANTHER" id="PTHR44196">
    <property type="entry name" value="DEHYDROGENASE/REDUCTASE SDR FAMILY MEMBER 7B"/>
    <property type="match status" value="1"/>
</dbReference>
<dbReference type="PANTHER" id="PTHR44196:SF1">
    <property type="entry name" value="DEHYDROGENASE_REDUCTASE SDR FAMILY MEMBER 7B"/>
    <property type="match status" value="1"/>
</dbReference>
<dbReference type="EC" id="1.-.-.-" evidence="4"/>
<gene>
    <name evidence="4" type="ORF">ACFSAH_13830</name>
</gene>
<organism evidence="4 5">
    <name type="scientific">Pseudopedobacter beijingensis</name>
    <dbReference type="NCBI Taxonomy" id="1207056"/>
    <lineage>
        <taxon>Bacteria</taxon>
        <taxon>Pseudomonadati</taxon>
        <taxon>Bacteroidota</taxon>
        <taxon>Sphingobacteriia</taxon>
        <taxon>Sphingobacteriales</taxon>
        <taxon>Sphingobacteriaceae</taxon>
        <taxon>Pseudopedobacter</taxon>
    </lineage>
</organism>
<protein>
    <submittedName>
        <fullName evidence="4">SDR family oxidoreductase</fullName>
        <ecNumber evidence="4">1.-.-.-</ecNumber>
    </submittedName>
</protein>
<name>A0ABW4IFW0_9SPHI</name>
<evidence type="ECO:0000256" key="3">
    <source>
        <dbReference type="RuleBase" id="RU000363"/>
    </source>
</evidence>
<dbReference type="InterPro" id="IPR020904">
    <property type="entry name" value="Sc_DH/Rdtase_CS"/>
</dbReference>
<dbReference type="Gene3D" id="3.40.50.720">
    <property type="entry name" value="NAD(P)-binding Rossmann-like Domain"/>
    <property type="match status" value="1"/>
</dbReference>
<keyword evidence="5" id="KW-1185">Reference proteome</keyword>
<reference evidence="5" key="1">
    <citation type="journal article" date="2019" name="Int. J. Syst. Evol. Microbiol.">
        <title>The Global Catalogue of Microorganisms (GCM) 10K type strain sequencing project: providing services to taxonomists for standard genome sequencing and annotation.</title>
        <authorList>
            <consortium name="The Broad Institute Genomics Platform"/>
            <consortium name="The Broad Institute Genome Sequencing Center for Infectious Disease"/>
            <person name="Wu L."/>
            <person name="Ma J."/>
        </authorList>
    </citation>
    <scope>NUCLEOTIDE SEQUENCE [LARGE SCALE GENOMIC DNA]</scope>
    <source>
        <strain evidence="5">CCUG 53762</strain>
    </source>
</reference>
<keyword evidence="2 4" id="KW-0560">Oxidoreductase</keyword>
<evidence type="ECO:0000256" key="2">
    <source>
        <dbReference type="ARBA" id="ARBA00023002"/>
    </source>
</evidence>
<proteinExistence type="inferred from homology"/>
<dbReference type="InterPro" id="IPR002347">
    <property type="entry name" value="SDR_fam"/>
</dbReference>
<dbReference type="InterPro" id="IPR036291">
    <property type="entry name" value="NAD(P)-bd_dom_sf"/>
</dbReference>
<dbReference type="EMBL" id="JBHUDG010000020">
    <property type="protein sequence ID" value="MFD1630963.1"/>
    <property type="molecule type" value="Genomic_DNA"/>
</dbReference>
<dbReference type="PRINTS" id="PR00081">
    <property type="entry name" value="GDHRDH"/>
</dbReference>
<dbReference type="PROSITE" id="PS00061">
    <property type="entry name" value="ADH_SHORT"/>
    <property type="match status" value="1"/>
</dbReference>
<dbReference type="PRINTS" id="PR00080">
    <property type="entry name" value="SDRFAMILY"/>
</dbReference>
<dbReference type="RefSeq" id="WP_379663332.1">
    <property type="nucleotide sequence ID" value="NZ_JBHUDG010000020.1"/>
</dbReference>
<evidence type="ECO:0000256" key="1">
    <source>
        <dbReference type="ARBA" id="ARBA00006484"/>
    </source>
</evidence>
<dbReference type="Pfam" id="PF00106">
    <property type="entry name" value="adh_short"/>
    <property type="match status" value="1"/>
</dbReference>
<dbReference type="GO" id="GO:0016491">
    <property type="term" value="F:oxidoreductase activity"/>
    <property type="evidence" value="ECO:0007669"/>
    <property type="project" value="UniProtKB-KW"/>
</dbReference>